<keyword evidence="8 12" id="KW-1133">Transmembrane helix</keyword>
<dbReference type="InterPro" id="IPR005467">
    <property type="entry name" value="His_kinase_dom"/>
</dbReference>
<feature type="domain" description="HAMP" evidence="14">
    <location>
        <begin position="213"/>
        <end position="265"/>
    </location>
</feature>
<evidence type="ECO:0000256" key="10">
    <source>
        <dbReference type="SAM" id="Coils"/>
    </source>
</evidence>
<reference evidence="16" key="1">
    <citation type="submission" date="2018-07" db="EMBL/GenBank/DDBJ databases">
        <title>Streptacidiphilus bronchialis DSM 106435 chromosome.</title>
        <authorList>
            <person name="Batra D."/>
            <person name="Gulvik C.A."/>
        </authorList>
    </citation>
    <scope>NUCLEOTIDE SEQUENCE [LARGE SCALE GENOMIC DNA]</scope>
    <source>
        <strain evidence="16">DSM 106435</strain>
    </source>
</reference>
<feature type="transmembrane region" description="Helical" evidence="12">
    <location>
        <begin position="191"/>
        <end position="211"/>
    </location>
</feature>
<dbReference type="SUPFAM" id="SSF47384">
    <property type="entry name" value="Homodimeric domain of signal transducing histidine kinase"/>
    <property type="match status" value="1"/>
</dbReference>
<evidence type="ECO:0000256" key="4">
    <source>
        <dbReference type="ARBA" id="ARBA00022553"/>
    </source>
</evidence>
<dbReference type="InterPro" id="IPR007891">
    <property type="entry name" value="CHASE3"/>
</dbReference>
<keyword evidence="4" id="KW-0597">Phosphoprotein</keyword>
<evidence type="ECO:0000256" key="6">
    <source>
        <dbReference type="ARBA" id="ARBA00022692"/>
    </source>
</evidence>
<dbReference type="EMBL" id="CP031264">
    <property type="protein sequence ID" value="AXI81243.1"/>
    <property type="molecule type" value="Genomic_DNA"/>
</dbReference>
<feature type="domain" description="Histidine kinase" evidence="13">
    <location>
        <begin position="294"/>
        <end position="508"/>
    </location>
</feature>
<feature type="region of interest" description="Disordered" evidence="11">
    <location>
        <begin position="505"/>
        <end position="540"/>
    </location>
</feature>
<gene>
    <name evidence="15" type="ORF">C7M71_006765</name>
</gene>
<dbReference type="InterPro" id="IPR004358">
    <property type="entry name" value="Sig_transdc_His_kin-like_C"/>
</dbReference>
<name>A0A345T5I8_9ACTN</name>
<dbReference type="PANTHER" id="PTHR43304">
    <property type="entry name" value="PHYTOCHROME-LIKE PROTEIN CPH1"/>
    <property type="match status" value="1"/>
</dbReference>
<evidence type="ECO:0000256" key="9">
    <source>
        <dbReference type="ARBA" id="ARBA00023012"/>
    </source>
</evidence>
<dbReference type="InterPro" id="IPR052162">
    <property type="entry name" value="Sensor_kinase/Photoreceptor"/>
</dbReference>
<dbReference type="Gene3D" id="6.10.340.10">
    <property type="match status" value="1"/>
</dbReference>
<dbReference type="Gene3D" id="1.10.287.130">
    <property type="match status" value="1"/>
</dbReference>
<comment type="catalytic activity">
    <reaction evidence="1">
        <text>ATP + protein L-histidine = ADP + protein N-phospho-L-histidine.</text>
        <dbReference type="EC" id="2.7.13.3"/>
    </reaction>
</comment>
<dbReference type="GO" id="GO:0005886">
    <property type="term" value="C:plasma membrane"/>
    <property type="evidence" value="ECO:0007669"/>
    <property type="project" value="UniProtKB-SubCell"/>
</dbReference>
<dbReference type="AlphaFoldDB" id="A0A345T5I8"/>
<dbReference type="CDD" id="cd00082">
    <property type="entry name" value="HisKA"/>
    <property type="match status" value="1"/>
</dbReference>
<dbReference type="RefSeq" id="WP_111489205.1">
    <property type="nucleotide sequence ID" value="NZ_CP031264.1"/>
</dbReference>
<feature type="coiled-coil region" evidence="10">
    <location>
        <begin position="257"/>
        <end position="287"/>
    </location>
</feature>
<evidence type="ECO:0000256" key="12">
    <source>
        <dbReference type="SAM" id="Phobius"/>
    </source>
</evidence>
<dbReference type="EC" id="2.7.13.3" evidence="3"/>
<evidence type="ECO:0000256" key="1">
    <source>
        <dbReference type="ARBA" id="ARBA00000085"/>
    </source>
</evidence>
<dbReference type="InterPro" id="IPR036097">
    <property type="entry name" value="HisK_dim/P_sf"/>
</dbReference>
<accession>A0A345T5I8</accession>
<keyword evidence="5" id="KW-0808">Transferase</keyword>
<sequence>MGVRGVAAGWTTRRWLWNGVGLALVVLGLLGALGGWALVRTASVTDQLVDHSSPALTMSIRLQSALVNQETGIRGYGLSGQRDFLQPYTQGLADEQAAATALRRLTAGDPRSRADLTAALTAAERWQSRVARPVAAAPAEAAVALAAERADEGKAAFDAVRSSTNTQIAHLQARRSAARADLDRAVELRNLVFAAISAVILLLAVLIFEGLRRGVTAPLEQLSADARQVARGRFDHRITPTGPADLRRLAEDVEAMRRRLSDELAFTDQARRRLDEQATELRRSNTELEQFAYVASHDLQEPLRKVASFCQLLERRYADQLDDRAKQYIAYAVDGANRMQTLINDLLAFSRVGRLHSQHTTVDLERVLADTLGSLSVAVEESGAEIGHDPLPQILGDTTQLGMLWQNLLSNAIKFRDPGRAPRIRIEAERQGDHWQFSVTDNGIGIDPEYADRVFVIFQRLHTKDAYPGNGIGLAMCKKVVEFHRGTIRIDLDHSPGTRLVFTLPALPEQPGQPDQPDQPDQPADGARAAGTDDPEQARP</sequence>
<dbReference type="Pfam" id="PF00512">
    <property type="entry name" value="HisKA"/>
    <property type="match status" value="1"/>
</dbReference>
<keyword evidence="16" id="KW-1185">Reference proteome</keyword>
<dbReference type="SMART" id="SM00387">
    <property type="entry name" value="HATPase_c"/>
    <property type="match status" value="1"/>
</dbReference>
<feature type="compositionally biased region" description="Low complexity" evidence="11">
    <location>
        <begin position="510"/>
        <end position="530"/>
    </location>
</feature>
<evidence type="ECO:0000313" key="16">
    <source>
        <dbReference type="Proteomes" id="UP000249340"/>
    </source>
</evidence>
<dbReference type="CDD" id="cd06225">
    <property type="entry name" value="HAMP"/>
    <property type="match status" value="1"/>
</dbReference>
<dbReference type="PANTHER" id="PTHR43304:SF1">
    <property type="entry name" value="PAC DOMAIN-CONTAINING PROTEIN"/>
    <property type="match status" value="1"/>
</dbReference>
<dbReference type="KEGG" id="stri:C7M71_006765"/>
<dbReference type="Gene3D" id="3.30.565.10">
    <property type="entry name" value="Histidine kinase-like ATPase, C-terminal domain"/>
    <property type="match status" value="1"/>
</dbReference>
<dbReference type="SUPFAM" id="SSF158472">
    <property type="entry name" value="HAMP domain-like"/>
    <property type="match status" value="1"/>
</dbReference>
<evidence type="ECO:0000259" key="14">
    <source>
        <dbReference type="PROSITE" id="PS50885"/>
    </source>
</evidence>
<evidence type="ECO:0000256" key="3">
    <source>
        <dbReference type="ARBA" id="ARBA00012438"/>
    </source>
</evidence>
<evidence type="ECO:0000313" key="15">
    <source>
        <dbReference type="EMBL" id="AXI81243.1"/>
    </source>
</evidence>
<feature type="transmembrane region" description="Helical" evidence="12">
    <location>
        <begin position="15"/>
        <end position="39"/>
    </location>
</feature>
<keyword evidence="12" id="KW-0472">Membrane</keyword>
<comment type="subcellular location">
    <subcellularLocation>
        <location evidence="2">Cell membrane</location>
    </subcellularLocation>
</comment>
<dbReference type="SMART" id="SM00304">
    <property type="entry name" value="HAMP"/>
    <property type="match status" value="1"/>
</dbReference>
<dbReference type="InterPro" id="IPR003594">
    <property type="entry name" value="HATPase_dom"/>
</dbReference>
<dbReference type="Pfam" id="PF00672">
    <property type="entry name" value="HAMP"/>
    <property type="match status" value="1"/>
</dbReference>
<dbReference type="SUPFAM" id="SSF55874">
    <property type="entry name" value="ATPase domain of HSP90 chaperone/DNA topoisomerase II/histidine kinase"/>
    <property type="match status" value="1"/>
</dbReference>
<evidence type="ECO:0000256" key="5">
    <source>
        <dbReference type="ARBA" id="ARBA00022679"/>
    </source>
</evidence>
<dbReference type="Proteomes" id="UP000249340">
    <property type="component" value="Chromosome"/>
</dbReference>
<dbReference type="GO" id="GO:0000155">
    <property type="term" value="F:phosphorelay sensor kinase activity"/>
    <property type="evidence" value="ECO:0007669"/>
    <property type="project" value="InterPro"/>
</dbReference>
<keyword evidence="6 12" id="KW-0812">Transmembrane</keyword>
<dbReference type="InterPro" id="IPR003660">
    <property type="entry name" value="HAMP_dom"/>
</dbReference>
<proteinExistence type="predicted"/>
<dbReference type="InterPro" id="IPR003661">
    <property type="entry name" value="HisK_dim/P_dom"/>
</dbReference>
<dbReference type="Pfam" id="PF05227">
    <property type="entry name" value="CHASE3"/>
    <property type="match status" value="1"/>
</dbReference>
<keyword evidence="9" id="KW-0902">Two-component regulatory system</keyword>
<dbReference type="PROSITE" id="PS50109">
    <property type="entry name" value="HIS_KIN"/>
    <property type="match status" value="1"/>
</dbReference>
<evidence type="ECO:0000256" key="7">
    <source>
        <dbReference type="ARBA" id="ARBA00022777"/>
    </source>
</evidence>
<evidence type="ECO:0000256" key="11">
    <source>
        <dbReference type="SAM" id="MobiDB-lite"/>
    </source>
</evidence>
<dbReference type="OrthoDB" id="9808408at2"/>
<evidence type="ECO:0000256" key="8">
    <source>
        <dbReference type="ARBA" id="ARBA00022989"/>
    </source>
</evidence>
<dbReference type="FunFam" id="3.30.565.10:FF:000006">
    <property type="entry name" value="Sensor histidine kinase WalK"/>
    <property type="match status" value="1"/>
</dbReference>
<dbReference type="PRINTS" id="PR00344">
    <property type="entry name" value="BCTRLSENSOR"/>
</dbReference>
<keyword evidence="7" id="KW-0418">Kinase</keyword>
<organism evidence="15 16">
    <name type="scientific">Peterkaempfera bronchialis</name>
    <dbReference type="NCBI Taxonomy" id="2126346"/>
    <lineage>
        <taxon>Bacteria</taxon>
        <taxon>Bacillati</taxon>
        <taxon>Actinomycetota</taxon>
        <taxon>Actinomycetes</taxon>
        <taxon>Kitasatosporales</taxon>
        <taxon>Streptomycetaceae</taxon>
        <taxon>Peterkaempfera</taxon>
    </lineage>
</organism>
<evidence type="ECO:0000259" key="13">
    <source>
        <dbReference type="PROSITE" id="PS50109"/>
    </source>
</evidence>
<keyword evidence="10" id="KW-0175">Coiled coil</keyword>
<dbReference type="Pfam" id="PF02518">
    <property type="entry name" value="HATPase_c"/>
    <property type="match status" value="1"/>
</dbReference>
<dbReference type="SMART" id="SM00388">
    <property type="entry name" value="HisKA"/>
    <property type="match status" value="1"/>
</dbReference>
<dbReference type="PROSITE" id="PS50885">
    <property type="entry name" value="HAMP"/>
    <property type="match status" value="1"/>
</dbReference>
<dbReference type="InterPro" id="IPR036890">
    <property type="entry name" value="HATPase_C_sf"/>
</dbReference>
<protein>
    <recommendedName>
        <fullName evidence="3">histidine kinase</fullName>
        <ecNumber evidence="3">2.7.13.3</ecNumber>
    </recommendedName>
</protein>
<evidence type="ECO:0000256" key="2">
    <source>
        <dbReference type="ARBA" id="ARBA00004236"/>
    </source>
</evidence>